<keyword evidence="5" id="KW-0408">Iron</keyword>
<dbReference type="InterPro" id="IPR017896">
    <property type="entry name" value="4Fe4S_Fe-S-bd"/>
</dbReference>
<dbReference type="SUPFAM" id="SSF54862">
    <property type="entry name" value="4Fe-4S ferredoxins"/>
    <property type="match status" value="1"/>
</dbReference>
<feature type="domain" description="4Fe-4S ferredoxin-type" evidence="7">
    <location>
        <begin position="180"/>
        <end position="209"/>
    </location>
</feature>
<dbReference type="SUPFAM" id="SSF55124">
    <property type="entry name" value="Nitrite/Sulfite reductase N-terminal domain-like"/>
    <property type="match status" value="1"/>
</dbReference>
<dbReference type="STRING" id="1817883.A3G31_09420"/>
<dbReference type="PROSITE" id="PS51379">
    <property type="entry name" value="4FE4S_FER_2"/>
    <property type="match status" value="2"/>
</dbReference>
<dbReference type="InterPro" id="IPR017900">
    <property type="entry name" value="4Fe4S_Fe_S_CS"/>
</dbReference>
<dbReference type="PANTHER" id="PTHR32439">
    <property type="entry name" value="FERREDOXIN--NITRITE REDUCTASE, CHLOROPLASTIC"/>
    <property type="match status" value="1"/>
</dbReference>
<evidence type="ECO:0000313" key="8">
    <source>
        <dbReference type="EMBL" id="OGL53620.1"/>
    </source>
</evidence>
<dbReference type="InterPro" id="IPR006067">
    <property type="entry name" value="NO2/SO3_Rdtase_4Fe4S_dom"/>
</dbReference>
<keyword evidence="1" id="KW-0004">4Fe-4S</keyword>
<feature type="domain" description="4Fe-4S ferredoxin-type" evidence="7">
    <location>
        <begin position="211"/>
        <end position="241"/>
    </location>
</feature>
<evidence type="ECO:0000313" key="9">
    <source>
        <dbReference type="Proteomes" id="UP000178082"/>
    </source>
</evidence>
<name>A0A1F7SIK6_9BACT</name>
<dbReference type="Gene3D" id="3.30.70.3340">
    <property type="match status" value="1"/>
</dbReference>
<dbReference type="SUPFAM" id="SSF56014">
    <property type="entry name" value="Nitrite and sulphite reductase 4Fe-4S domain-like"/>
    <property type="match status" value="1"/>
</dbReference>
<organism evidence="8 9">
    <name type="scientific">Candidatus Schekmanbacteria bacterium RIFCSPLOWO2_12_FULL_38_15</name>
    <dbReference type="NCBI Taxonomy" id="1817883"/>
    <lineage>
        <taxon>Bacteria</taxon>
        <taxon>Candidatus Schekmaniibacteriota</taxon>
    </lineage>
</organism>
<dbReference type="Pfam" id="PF03460">
    <property type="entry name" value="NIR_SIR_ferr"/>
    <property type="match status" value="1"/>
</dbReference>
<evidence type="ECO:0000256" key="6">
    <source>
        <dbReference type="ARBA" id="ARBA00023014"/>
    </source>
</evidence>
<sequence length="331" mass="36933">MPIDHNIEDKKDKVKINTEIDGKTGEIDFNALKSGGVIKQRQKDLFTVRLRCPGGRVPVKKLKKIAEVAEKYGGDYVHISVRQSIEITYVNYRDFGNIQKELAEAGQDIASCGPRIRVPTACSGCEYNPNGLTDTQKMAALVNEKFFGKPLAHKFKISFSGCPIDCARTNEMDLGFQGAVKPAWIKELCTGCRVCSFACREGAIESHKDTGEPIYHTENCLYCGDCIRACPTNAWESLLTGWMVRCAGKHGRHPINGHIIAQFVQDDDVPKIIQAVTDWYSENGKGKGRTRISTLLQKPETWKNFIAHMKPVLEGKAVKKPKPPEPIEIHF</sequence>
<reference evidence="8 9" key="1">
    <citation type="journal article" date="2016" name="Nat. Commun.">
        <title>Thousands of microbial genomes shed light on interconnected biogeochemical processes in an aquifer system.</title>
        <authorList>
            <person name="Anantharaman K."/>
            <person name="Brown C.T."/>
            <person name="Hug L.A."/>
            <person name="Sharon I."/>
            <person name="Castelle C.J."/>
            <person name="Probst A.J."/>
            <person name="Thomas B.C."/>
            <person name="Singh A."/>
            <person name="Wilkins M.J."/>
            <person name="Karaoz U."/>
            <person name="Brodie E.L."/>
            <person name="Williams K.H."/>
            <person name="Hubbard S.S."/>
            <person name="Banfield J.F."/>
        </authorList>
    </citation>
    <scope>NUCLEOTIDE SEQUENCE [LARGE SCALE GENOMIC DNA]</scope>
</reference>
<dbReference type="PANTHER" id="PTHR32439:SF9">
    <property type="entry name" value="BLR3264 PROTEIN"/>
    <property type="match status" value="1"/>
</dbReference>
<dbReference type="GO" id="GO:0016491">
    <property type="term" value="F:oxidoreductase activity"/>
    <property type="evidence" value="ECO:0007669"/>
    <property type="project" value="UniProtKB-KW"/>
</dbReference>
<dbReference type="InterPro" id="IPR006066">
    <property type="entry name" value="NO2/SO3_Rdtase_FeS/sirohaem_BS"/>
</dbReference>
<evidence type="ECO:0000256" key="5">
    <source>
        <dbReference type="ARBA" id="ARBA00023004"/>
    </source>
</evidence>
<dbReference type="Proteomes" id="UP000178082">
    <property type="component" value="Unassembled WGS sequence"/>
</dbReference>
<evidence type="ECO:0000256" key="2">
    <source>
        <dbReference type="ARBA" id="ARBA00022617"/>
    </source>
</evidence>
<dbReference type="Gene3D" id="3.30.413.10">
    <property type="entry name" value="Sulfite Reductase Hemoprotein, domain 1"/>
    <property type="match status" value="1"/>
</dbReference>
<dbReference type="GO" id="GO:0051539">
    <property type="term" value="F:4 iron, 4 sulfur cluster binding"/>
    <property type="evidence" value="ECO:0007669"/>
    <property type="project" value="UniProtKB-KW"/>
</dbReference>
<keyword evidence="4" id="KW-0560">Oxidoreductase</keyword>
<dbReference type="EMBL" id="MGDI01000024">
    <property type="protein sequence ID" value="OGL53620.1"/>
    <property type="molecule type" value="Genomic_DNA"/>
</dbReference>
<dbReference type="Pfam" id="PF00037">
    <property type="entry name" value="Fer4"/>
    <property type="match status" value="2"/>
</dbReference>
<evidence type="ECO:0000256" key="1">
    <source>
        <dbReference type="ARBA" id="ARBA00022485"/>
    </source>
</evidence>
<dbReference type="GO" id="GO:0020037">
    <property type="term" value="F:heme binding"/>
    <property type="evidence" value="ECO:0007669"/>
    <property type="project" value="InterPro"/>
</dbReference>
<evidence type="ECO:0000259" key="7">
    <source>
        <dbReference type="PROSITE" id="PS51379"/>
    </source>
</evidence>
<dbReference type="InterPro" id="IPR051329">
    <property type="entry name" value="NIR_SIR_4Fe-4S"/>
</dbReference>
<dbReference type="InterPro" id="IPR045854">
    <property type="entry name" value="NO2/SO3_Rdtase_4Fe4S_sf"/>
</dbReference>
<evidence type="ECO:0000256" key="4">
    <source>
        <dbReference type="ARBA" id="ARBA00023002"/>
    </source>
</evidence>
<dbReference type="PROSITE" id="PS00198">
    <property type="entry name" value="4FE4S_FER_1"/>
    <property type="match status" value="1"/>
</dbReference>
<evidence type="ECO:0000256" key="3">
    <source>
        <dbReference type="ARBA" id="ARBA00022723"/>
    </source>
</evidence>
<keyword evidence="3" id="KW-0479">Metal-binding</keyword>
<dbReference type="InterPro" id="IPR005117">
    <property type="entry name" value="NiRdtase/SiRdtase_haem-b_fer"/>
</dbReference>
<dbReference type="Pfam" id="PF01077">
    <property type="entry name" value="NIR_SIR"/>
    <property type="match status" value="1"/>
</dbReference>
<comment type="caution">
    <text evidence="8">The sequence shown here is derived from an EMBL/GenBank/DDBJ whole genome shotgun (WGS) entry which is preliminary data.</text>
</comment>
<accession>A0A1F7SIK6</accession>
<gene>
    <name evidence="8" type="ORF">A3G31_09420</name>
</gene>
<dbReference type="InterPro" id="IPR036136">
    <property type="entry name" value="Nit/Sulf_reduc_fer-like_dom_sf"/>
</dbReference>
<protein>
    <recommendedName>
        <fullName evidence="7">4Fe-4S ferredoxin-type domain-containing protein</fullName>
    </recommendedName>
</protein>
<keyword evidence="6" id="KW-0411">Iron-sulfur</keyword>
<keyword evidence="2" id="KW-0349">Heme</keyword>
<dbReference type="GO" id="GO:0046872">
    <property type="term" value="F:metal ion binding"/>
    <property type="evidence" value="ECO:0007669"/>
    <property type="project" value="UniProtKB-KW"/>
</dbReference>
<proteinExistence type="predicted"/>
<dbReference type="PROSITE" id="PS00365">
    <property type="entry name" value="NIR_SIR"/>
    <property type="match status" value="1"/>
</dbReference>
<dbReference type="Gene3D" id="3.30.70.20">
    <property type="match status" value="1"/>
</dbReference>
<dbReference type="AlphaFoldDB" id="A0A1F7SIK6"/>